<evidence type="ECO:0000256" key="8">
    <source>
        <dbReference type="ARBA" id="ARBA00034120"/>
    </source>
</evidence>
<comment type="catalytic activity">
    <reaction evidence="9">
        <text>DNA(n) + a 2'-deoxyribonucleoside 5'-triphosphate = DNA(n+1) + diphosphate</text>
        <dbReference type="Rhea" id="RHEA:22508"/>
        <dbReference type="Rhea" id="RHEA-COMP:17339"/>
        <dbReference type="Rhea" id="RHEA-COMP:17340"/>
        <dbReference type="ChEBI" id="CHEBI:33019"/>
        <dbReference type="ChEBI" id="CHEBI:61560"/>
        <dbReference type="ChEBI" id="CHEBI:173112"/>
        <dbReference type="EC" id="2.7.7.49"/>
    </reaction>
</comment>
<dbReference type="PRINTS" id="PR00866">
    <property type="entry name" value="RNADNAPOLMS"/>
</dbReference>
<evidence type="ECO:0000256" key="6">
    <source>
        <dbReference type="ARBA" id="ARBA00022918"/>
    </source>
</evidence>
<accession>A0A975IYC3</accession>
<comment type="similarity">
    <text evidence="8">Belongs to the bacterial reverse transcriptase family.</text>
</comment>
<dbReference type="Proteomes" id="UP000676169">
    <property type="component" value="Chromosome"/>
</dbReference>
<keyword evidence="7" id="KW-0051">Antiviral defense</keyword>
<sequence length="320" mass="35159">MNAPPLLVSFDSLHRLFLACGVEDNSSAASSLSALVEIGFPPIVSKATLGVLFGYSPRFIGAMCKNPDRYYRTFYLPKGNGKFRRIDAPRVALKVIQKWAGFHLANNLKLSPSVVGFIPKISAIDGAARHCSQDWVFSTDIENFFQTTAQSRVTQSLIKFGFPAEGAELFSKLSCLNGNLAQGAPCSPVLSNICFSEFDVLIENYSLDNELVYTRYADDIVISGRGNPPPDLENKILEIVTAAGWSISSSKTRFSRRPNRLKVYGLLVSGDVPRLTKGYRNRIRALRHLENSGKLSPESEDVALGHLSYAKSVERFGLGS</sequence>
<dbReference type="GO" id="GO:0046872">
    <property type="term" value="F:metal ion binding"/>
    <property type="evidence" value="ECO:0007669"/>
    <property type="project" value="UniProtKB-KW"/>
</dbReference>
<keyword evidence="4" id="KW-0479">Metal-binding</keyword>
<evidence type="ECO:0000256" key="3">
    <source>
        <dbReference type="ARBA" id="ARBA00022695"/>
    </source>
</evidence>
<evidence type="ECO:0000256" key="7">
    <source>
        <dbReference type="ARBA" id="ARBA00023118"/>
    </source>
</evidence>
<dbReference type="EC" id="2.7.7.49" evidence="1"/>
<dbReference type="RefSeq" id="WP_211630176.1">
    <property type="nucleotide sequence ID" value="NZ_CP073100.1"/>
</dbReference>
<evidence type="ECO:0000313" key="11">
    <source>
        <dbReference type="EMBL" id="QUE50087.1"/>
    </source>
</evidence>
<evidence type="ECO:0000256" key="9">
    <source>
        <dbReference type="ARBA" id="ARBA00048173"/>
    </source>
</evidence>
<dbReference type="GO" id="GO:0051607">
    <property type="term" value="P:defense response to virus"/>
    <property type="evidence" value="ECO:0007669"/>
    <property type="project" value="UniProtKB-KW"/>
</dbReference>
<reference evidence="11" key="1">
    <citation type="submission" date="2021-04" db="EMBL/GenBank/DDBJ databases">
        <title>Luteolibacter sp. 32A isolated from the skin of an Anderson's salamander (Ambystoma andersonii).</title>
        <authorList>
            <person name="Spergser J."/>
            <person name="Busse H.-J."/>
        </authorList>
    </citation>
    <scope>NUCLEOTIDE SEQUENCE</scope>
    <source>
        <strain evidence="11">32A</strain>
    </source>
</reference>
<dbReference type="SUPFAM" id="SSF56672">
    <property type="entry name" value="DNA/RNA polymerases"/>
    <property type="match status" value="1"/>
</dbReference>
<dbReference type="InterPro" id="IPR043502">
    <property type="entry name" value="DNA/RNA_pol_sf"/>
</dbReference>
<dbReference type="EMBL" id="CP073100">
    <property type="protein sequence ID" value="QUE50087.1"/>
    <property type="molecule type" value="Genomic_DNA"/>
</dbReference>
<evidence type="ECO:0000256" key="5">
    <source>
        <dbReference type="ARBA" id="ARBA00022842"/>
    </source>
</evidence>
<gene>
    <name evidence="11" type="ORF">KBB96_14570</name>
</gene>
<name>A0A975IYC3_9BACT</name>
<dbReference type="InterPro" id="IPR000477">
    <property type="entry name" value="RT_dom"/>
</dbReference>
<dbReference type="CDD" id="cd03487">
    <property type="entry name" value="RT_Bac_retron_II"/>
    <property type="match status" value="1"/>
</dbReference>
<dbReference type="Pfam" id="PF00078">
    <property type="entry name" value="RVT_1"/>
    <property type="match status" value="1"/>
</dbReference>
<keyword evidence="2" id="KW-0808">Transferase</keyword>
<feature type="domain" description="Reverse transcriptase" evidence="10">
    <location>
        <begin position="57"/>
        <end position="268"/>
    </location>
</feature>
<dbReference type="PANTHER" id="PTHR34047:SF7">
    <property type="entry name" value="RNA-DIRECTED DNA POLYMERASE"/>
    <property type="match status" value="1"/>
</dbReference>
<evidence type="ECO:0000313" key="12">
    <source>
        <dbReference type="Proteomes" id="UP000676169"/>
    </source>
</evidence>
<evidence type="ECO:0000259" key="10">
    <source>
        <dbReference type="PROSITE" id="PS50878"/>
    </source>
</evidence>
<keyword evidence="6 11" id="KW-0695">RNA-directed DNA polymerase</keyword>
<dbReference type="PROSITE" id="PS50878">
    <property type="entry name" value="RT_POL"/>
    <property type="match status" value="1"/>
</dbReference>
<dbReference type="KEGG" id="lamb:KBB96_14570"/>
<dbReference type="AlphaFoldDB" id="A0A975IYC3"/>
<dbReference type="GO" id="GO:0003723">
    <property type="term" value="F:RNA binding"/>
    <property type="evidence" value="ECO:0007669"/>
    <property type="project" value="InterPro"/>
</dbReference>
<dbReference type="InterPro" id="IPR000123">
    <property type="entry name" value="Reverse_transcriptase_msDNA"/>
</dbReference>
<keyword evidence="12" id="KW-1185">Reference proteome</keyword>
<dbReference type="PANTHER" id="PTHR34047">
    <property type="entry name" value="NUCLEAR INTRON MATURASE 1, MITOCHONDRIAL-RELATED"/>
    <property type="match status" value="1"/>
</dbReference>
<dbReference type="InterPro" id="IPR051083">
    <property type="entry name" value="GrpII_Intron_Splice-Mob/Def"/>
</dbReference>
<evidence type="ECO:0000256" key="2">
    <source>
        <dbReference type="ARBA" id="ARBA00022679"/>
    </source>
</evidence>
<keyword evidence="3" id="KW-0548">Nucleotidyltransferase</keyword>
<proteinExistence type="inferred from homology"/>
<dbReference type="GO" id="GO:0003964">
    <property type="term" value="F:RNA-directed DNA polymerase activity"/>
    <property type="evidence" value="ECO:0007669"/>
    <property type="project" value="UniProtKB-KW"/>
</dbReference>
<evidence type="ECO:0000256" key="4">
    <source>
        <dbReference type="ARBA" id="ARBA00022723"/>
    </source>
</evidence>
<protein>
    <recommendedName>
        <fullName evidence="1">RNA-directed DNA polymerase</fullName>
        <ecNumber evidence="1">2.7.7.49</ecNumber>
    </recommendedName>
</protein>
<organism evidence="11 12">
    <name type="scientific">Luteolibacter ambystomatis</name>
    <dbReference type="NCBI Taxonomy" id="2824561"/>
    <lineage>
        <taxon>Bacteria</taxon>
        <taxon>Pseudomonadati</taxon>
        <taxon>Verrucomicrobiota</taxon>
        <taxon>Verrucomicrobiia</taxon>
        <taxon>Verrucomicrobiales</taxon>
        <taxon>Verrucomicrobiaceae</taxon>
        <taxon>Luteolibacter</taxon>
    </lineage>
</organism>
<keyword evidence="5" id="KW-0460">Magnesium</keyword>
<evidence type="ECO:0000256" key="1">
    <source>
        <dbReference type="ARBA" id="ARBA00012493"/>
    </source>
</evidence>